<evidence type="ECO:0000256" key="3">
    <source>
        <dbReference type="ARBA" id="ARBA00022692"/>
    </source>
</evidence>
<sequence>MTVITKPRLTAKKTLLIDENQCDEEVIDVHPSRSLHRRYKCVMTCMGVFAALLVLMGVITAMQIYEQVMLDMQRHNRYQGFCSIPLSRDIQMLEQRKTPLHWTATETAGRVEPEVQVISILNEDPEHIFDLLREVLDIDLDDSVEKISVFNNGRPITFVHDFEANVSGIIDVERCFTMELDPSLVLRPEPLVEGLQRGEEFDVTRVRSSLSAALPAIRDKENPSHALREHCGGLGKPTYMLRKDEERIIRKRSVDAPPHDYMEFAGKRVQEIQISNLAELLEFEQKNKLAA</sequence>
<evidence type="ECO:0000313" key="13">
    <source>
        <dbReference type="Proteomes" id="UP000494106"/>
    </source>
</evidence>
<evidence type="ECO:0000256" key="8">
    <source>
        <dbReference type="ARBA" id="ARBA00023180"/>
    </source>
</evidence>
<evidence type="ECO:0000313" key="12">
    <source>
        <dbReference type="EMBL" id="CAB3237670.1"/>
    </source>
</evidence>
<dbReference type="OrthoDB" id="9982095at2759"/>
<comment type="subcellular location">
    <subcellularLocation>
        <location evidence="1 9">Membrane</location>
        <topology evidence="1 9">Single-pass type II membrane protein</topology>
    </subcellularLocation>
</comment>
<gene>
    <name evidence="11" type="ORF">APLA_LOCUS4530</name>
    <name evidence="12" type="ORF">APLA_LOCUS7032</name>
</gene>
<dbReference type="Proteomes" id="UP000494256">
    <property type="component" value="Unassembled WGS sequence"/>
</dbReference>
<accession>A0A8S0ZCN6</accession>
<dbReference type="AlphaFoldDB" id="A0A8S0ZCN6"/>
<evidence type="ECO:0000313" key="14">
    <source>
        <dbReference type="Proteomes" id="UP000494256"/>
    </source>
</evidence>
<dbReference type="PANTHER" id="PTHR10962:SF1">
    <property type="entry name" value="INTEGRAL MEMBRANE PROTEIN 2"/>
    <property type="match status" value="1"/>
</dbReference>
<keyword evidence="4 9" id="KW-0735">Signal-anchor</keyword>
<keyword evidence="5 9" id="KW-1133">Transmembrane helix</keyword>
<keyword evidence="6 9" id="KW-0472">Membrane</keyword>
<evidence type="ECO:0000256" key="9">
    <source>
        <dbReference type="RuleBase" id="RU367061"/>
    </source>
</evidence>
<dbReference type="PANTHER" id="PTHR10962">
    <property type="entry name" value="INTEGRAL TRANSMEMBRANE PROTEIN 2"/>
    <property type="match status" value="1"/>
</dbReference>
<feature type="domain" description="BRICHOS" evidence="10">
    <location>
        <begin position="150"/>
        <end position="241"/>
    </location>
</feature>
<dbReference type="GO" id="GO:0005794">
    <property type="term" value="C:Golgi apparatus"/>
    <property type="evidence" value="ECO:0007669"/>
    <property type="project" value="TreeGrafter"/>
</dbReference>
<evidence type="ECO:0000256" key="6">
    <source>
        <dbReference type="ARBA" id="ARBA00023136"/>
    </source>
</evidence>
<comment type="caution">
    <text evidence="11">The sequence shown here is derived from an EMBL/GenBank/DDBJ whole genome shotgun (WGS) entry which is preliminary data.</text>
</comment>
<organism evidence="11 14">
    <name type="scientific">Arctia plantaginis</name>
    <name type="common">Wood tiger moth</name>
    <name type="synonym">Phalaena plantaginis</name>
    <dbReference type="NCBI Taxonomy" id="874455"/>
    <lineage>
        <taxon>Eukaryota</taxon>
        <taxon>Metazoa</taxon>
        <taxon>Ecdysozoa</taxon>
        <taxon>Arthropoda</taxon>
        <taxon>Hexapoda</taxon>
        <taxon>Insecta</taxon>
        <taxon>Pterygota</taxon>
        <taxon>Neoptera</taxon>
        <taxon>Endopterygota</taxon>
        <taxon>Lepidoptera</taxon>
        <taxon>Glossata</taxon>
        <taxon>Ditrysia</taxon>
        <taxon>Noctuoidea</taxon>
        <taxon>Erebidae</taxon>
        <taxon>Arctiinae</taxon>
        <taxon>Arctia</taxon>
    </lineage>
</organism>
<dbReference type="GO" id="GO:0005886">
    <property type="term" value="C:plasma membrane"/>
    <property type="evidence" value="ECO:0007669"/>
    <property type="project" value="UniProtKB-UniRule"/>
</dbReference>
<keyword evidence="8" id="KW-0325">Glycoprotein</keyword>
<evidence type="ECO:0000256" key="7">
    <source>
        <dbReference type="ARBA" id="ARBA00023157"/>
    </source>
</evidence>
<proteinExistence type="inferred from homology"/>
<reference evidence="13 14" key="1">
    <citation type="submission" date="2020-04" db="EMBL/GenBank/DDBJ databases">
        <authorList>
            <person name="Wallbank WR R."/>
            <person name="Pardo Diaz C."/>
            <person name="Kozak K."/>
            <person name="Martin S."/>
            <person name="Jiggins C."/>
            <person name="Moest M."/>
            <person name="Warren A I."/>
            <person name="Byers J.R.P. K."/>
            <person name="Montejo-Kovacevich G."/>
            <person name="Yen C E."/>
        </authorList>
    </citation>
    <scope>NUCLEOTIDE SEQUENCE [LARGE SCALE GENOMIC DNA]</scope>
</reference>
<dbReference type="EMBL" id="CADEBC010000494">
    <property type="protein sequence ID" value="CAB3237670.1"/>
    <property type="molecule type" value="Genomic_DNA"/>
</dbReference>
<dbReference type="EMBL" id="CADEBD010000288">
    <property type="protein sequence ID" value="CAB3230305.1"/>
    <property type="molecule type" value="Genomic_DNA"/>
</dbReference>
<evidence type="ECO:0000259" key="10">
    <source>
        <dbReference type="SMART" id="SM01039"/>
    </source>
</evidence>
<keyword evidence="3 9" id="KW-0812">Transmembrane</keyword>
<dbReference type="GO" id="GO:0042985">
    <property type="term" value="P:negative regulation of amyloid precursor protein biosynthetic process"/>
    <property type="evidence" value="ECO:0007669"/>
    <property type="project" value="TreeGrafter"/>
</dbReference>
<dbReference type="InterPro" id="IPR007084">
    <property type="entry name" value="BRICHOS_dom"/>
</dbReference>
<evidence type="ECO:0000256" key="1">
    <source>
        <dbReference type="ARBA" id="ARBA00004606"/>
    </source>
</evidence>
<dbReference type="GO" id="GO:0001540">
    <property type="term" value="F:amyloid-beta binding"/>
    <property type="evidence" value="ECO:0007669"/>
    <property type="project" value="TreeGrafter"/>
</dbReference>
<keyword evidence="7" id="KW-1015">Disulfide bond</keyword>
<keyword evidence="13" id="KW-1185">Reference proteome</keyword>
<name>A0A8S0ZCN6_ARCPL</name>
<evidence type="ECO:0000256" key="4">
    <source>
        <dbReference type="ARBA" id="ARBA00022968"/>
    </source>
</evidence>
<evidence type="ECO:0000256" key="2">
    <source>
        <dbReference type="ARBA" id="ARBA00006794"/>
    </source>
</evidence>
<dbReference type="Proteomes" id="UP000494106">
    <property type="component" value="Unassembled WGS sequence"/>
</dbReference>
<keyword evidence="9" id="KW-1003">Cell membrane</keyword>
<protein>
    <recommendedName>
        <fullName evidence="9">Integral membrane protein 2</fullName>
    </recommendedName>
</protein>
<dbReference type="GO" id="GO:0070062">
    <property type="term" value="C:extracellular exosome"/>
    <property type="evidence" value="ECO:0007669"/>
    <property type="project" value="TreeGrafter"/>
</dbReference>
<evidence type="ECO:0000313" key="11">
    <source>
        <dbReference type="EMBL" id="CAB3230305.1"/>
    </source>
</evidence>
<comment type="similarity">
    <text evidence="2 9">Belongs to the ITM2 family.</text>
</comment>
<dbReference type="SMART" id="SM01039">
    <property type="entry name" value="BRICHOS"/>
    <property type="match status" value="1"/>
</dbReference>
<feature type="transmembrane region" description="Helical" evidence="9">
    <location>
        <begin position="41"/>
        <end position="65"/>
    </location>
</feature>
<evidence type="ECO:0000256" key="5">
    <source>
        <dbReference type="ARBA" id="ARBA00022989"/>
    </source>
</evidence>
<dbReference type="InterPro" id="IPR040145">
    <property type="entry name" value="ITM2"/>
</dbReference>